<dbReference type="Proteomes" id="UP000008305">
    <property type="component" value="Chromosome"/>
</dbReference>
<accession>A0AA34RDW7</accession>
<dbReference type="EMBL" id="CP002608">
    <property type="protein sequence ID" value="AEB41919.1"/>
    <property type="molecule type" value="Genomic_DNA"/>
</dbReference>
<evidence type="ECO:0000313" key="2">
    <source>
        <dbReference type="Proteomes" id="UP000008305"/>
    </source>
</evidence>
<reference evidence="1 2" key="1">
    <citation type="journal article" date="2011" name="J. Bacteriol.">
        <title>Genome sequence of the obligate intracellular animal pathogen Chlamydia pecorum E58.</title>
        <authorList>
            <person name="Mojica S."/>
            <person name="Huot Creasy H."/>
            <person name="Daugherty S."/>
            <person name="Read T.D."/>
            <person name="Kim T."/>
            <person name="Kaltenboeck B."/>
            <person name="Bavoil P."/>
            <person name="Myers G.S."/>
        </authorList>
    </citation>
    <scope>NUCLEOTIDE SEQUENCE [LARGE SCALE GENOMIC DNA]</scope>
    <source>
        <strain evidence="1 2">E58</strain>
    </source>
</reference>
<keyword evidence="2" id="KW-1185">Reference proteome</keyword>
<dbReference type="AlphaFoldDB" id="A0AA34RDW7"/>
<protein>
    <submittedName>
        <fullName evidence="1">Uncharacterized protein</fullName>
    </submittedName>
</protein>
<proteinExistence type="predicted"/>
<organism evidence="1 2">
    <name type="scientific">Chlamydia pecorum (strain ATCC VR-628 / DSM 29919 / E58)</name>
    <name type="common">Chlamydophila pecorum</name>
    <dbReference type="NCBI Taxonomy" id="331635"/>
    <lineage>
        <taxon>Bacteria</taxon>
        <taxon>Pseudomonadati</taxon>
        <taxon>Chlamydiota</taxon>
        <taxon>Chlamydiia</taxon>
        <taxon>Chlamydiales</taxon>
        <taxon>Chlamydiaceae</taxon>
        <taxon>Chlamydia/Chlamydophila group</taxon>
        <taxon>Chlamydia</taxon>
    </lineage>
</organism>
<dbReference type="KEGG" id="cpm:G5S_1001"/>
<evidence type="ECO:0000313" key="1">
    <source>
        <dbReference type="EMBL" id="AEB41919.1"/>
    </source>
</evidence>
<gene>
    <name evidence="1" type="ordered locus">G5S_1001</name>
</gene>
<sequence length="44" mass="5170">MNKNILLGFLCLLFLLLTRSSLIYLKKRKHLKDSVIVLILDKEL</sequence>
<name>A0AA34RDW7_CHLPE</name>